<evidence type="ECO:0000313" key="1">
    <source>
        <dbReference type="EMBL" id="MBB4019583.1"/>
    </source>
</evidence>
<dbReference type="RefSeq" id="WP_183318448.1">
    <property type="nucleotide sequence ID" value="NZ_JACIEN010000008.1"/>
</dbReference>
<organism evidence="1 2">
    <name type="scientific">Chelatococcus caeni</name>
    <dbReference type="NCBI Taxonomy" id="1348468"/>
    <lineage>
        <taxon>Bacteria</taxon>
        <taxon>Pseudomonadati</taxon>
        <taxon>Pseudomonadota</taxon>
        <taxon>Alphaproteobacteria</taxon>
        <taxon>Hyphomicrobiales</taxon>
        <taxon>Chelatococcaceae</taxon>
        <taxon>Chelatococcus</taxon>
    </lineage>
</organism>
<dbReference type="EMBL" id="JACIEN010000008">
    <property type="protein sequence ID" value="MBB4019583.1"/>
    <property type="molecule type" value="Genomic_DNA"/>
</dbReference>
<protein>
    <submittedName>
        <fullName evidence="1">Phage tail protein X</fullName>
    </submittedName>
</protein>
<dbReference type="Proteomes" id="UP000577362">
    <property type="component" value="Unassembled WGS sequence"/>
</dbReference>
<name>A0A840C414_9HYPH</name>
<gene>
    <name evidence="1" type="ORF">GGR16_004638</name>
</gene>
<evidence type="ECO:0000313" key="2">
    <source>
        <dbReference type="Proteomes" id="UP000577362"/>
    </source>
</evidence>
<comment type="caution">
    <text evidence="1">The sequence shown here is derived from an EMBL/GenBank/DDBJ whole genome shotgun (WGS) entry which is preliminary data.</text>
</comment>
<keyword evidence="2" id="KW-1185">Reference proteome</keyword>
<dbReference type="AlphaFoldDB" id="A0A840C414"/>
<reference evidence="1 2" key="1">
    <citation type="submission" date="2020-08" db="EMBL/GenBank/DDBJ databases">
        <title>Genomic Encyclopedia of Type Strains, Phase IV (KMG-IV): sequencing the most valuable type-strain genomes for metagenomic binning, comparative biology and taxonomic classification.</title>
        <authorList>
            <person name="Goeker M."/>
        </authorList>
    </citation>
    <scope>NUCLEOTIDE SEQUENCE [LARGE SCALE GENOMIC DNA]</scope>
    <source>
        <strain evidence="1 2">DSM 103737</strain>
    </source>
</reference>
<dbReference type="Pfam" id="PF05489">
    <property type="entry name" value="Phage_tail_X"/>
    <property type="match status" value="1"/>
</dbReference>
<accession>A0A840C414</accession>
<sequence>MTKLRSFDQDTVDLTAWRERGSEPGLVERILDTNPGLADLGPVLPLGTAIDVPEPQVQMPRSPVKLWD</sequence>
<dbReference type="InterPro" id="IPR008861">
    <property type="entry name" value="GpX-like"/>
</dbReference>
<proteinExistence type="predicted"/>